<dbReference type="SUPFAM" id="SSF103473">
    <property type="entry name" value="MFS general substrate transporter"/>
    <property type="match status" value="1"/>
</dbReference>
<dbReference type="EMBL" id="UATL01000001">
    <property type="protein sequence ID" value="SPY27667.1"/>
    <property type="molecule type" value="Genomic_DNA"/>
</dbReference>
<proteinExistence type="predicted"/>
<comment type="subcellular location">
    <subcellularLocation>
        <location evidence="1">Membrane</location>
        <topology evidence="1">Multi-pass membrane protein</topology>
    </subcellularLocation>
</comment>
<evidence type="ECO:0000313" key="5">
    <source>
        <dbReference type="EMBL" id="SPY27667.1"/>
    </source>
</evidence>
<dbReference type="GO" id="GO:0005886">
    <property type="term" value="C:plasma membrane"/>
    <property type="evidence" value="ECO:0007669"/>
    <property type="project" value="TreeGrafter"/>
</dbReference>
<dbReference type="Proteomes" id="UP000251647">
    <property type="component" value="Unassembled WGS sequence"/>
</dbReference>
<evidence type="ECO:0000256" key="4">
    <source>
        <dbReference type="ARBA" id="ARBA00023136"/>
    </source>
</evidence>
<dbReference type="InterPro" id="IPR036259">
    <property type="entry name" value="MFS_trans_sf"/>
</dbReference>
<evidence type="ECO:0000256" key="3">
    <source>
        <dbReference type="ARBA" id="ARBA00022989"/>
    </source>
</evidence>
<keyword evidence="3" id="KW-1133">Transmembrane helix</keyword>
<dbReference type="InterPro" id="IPR011701">
    <property type="entry name" value="MFS"/>
</dbReference>
<dbReference type="GO" id="GO:0022857">
    <property type="term" value="F:transmembrane transporter activity"/>
    <property type="evidence" value="ECO:0007669"/>
    <property type="project" value="InterPro"/>
</dbReference>
<gene>
    <name evidence="5" type="ORF">NCTC11647_00726</name>
</gene>
<dbReference type="AlphaFoldDB" id="A0A2T3QQ13"/>
<evidence type="ECO:0000313" key="6">
    <source>
        <dbReference type="Proteomes" id="UP000251647"/>
    </source>
</evidence>
<name>A0A2T3QQ13_PHODM</name>
<keyword evidence="2" id="KW-0812">Transmembrane</keyword>
<dbReference type="RefSeq" id="WP_005300304.1">
    <property type="nucleotide sequence ID" value="NZ_PYOG01000001.1"/>
</dbReference>
<dbReference type="PANTHER" id="PTHR23501">
    <property type="entry name" value="MAJOR FACILITATOR SUPERFAMILY"/>
    <property type="match status" value="1"/>
</dbReference>
<protein>
    <submittedName>
        <fullName evidence="5">Drug resistance MFS transporter, drug:H+ antiporter-2 (14 Spanner) (DHA2) family</fullName>
    </submittedName>
</protein>
<reference evidence="5 6" key="1">
    <citation type="submission" date="2018-06" db="EMBL/GenBank/DDBJ databases">
        <authorList>
            <consortium name="Pathogen Informatics"/>
            <person name="Doyle S."/>
        </authorList>
    </citation>
    <scope>NUCLEOTIDE SEQUENCE [LARGE SCALE GENOMIC DNA]</scope>
    <source>
        <strain evidence="5 6">NCTC11647</strain>
    </source>
</reference>
<dbReference type="Pfam" id="PF07690">
    <property type="entry name" value="MFS_1"/>
    <property type="match status" value="1"/>
</dbReference>
<keyword evidence="4" id="KW-0472">Membrane</keyword>
<sequence>MFRYVGLIICIVFTFVPFGLNSEMFSDAASEMAVSIGASADELSVIKIIFMAAQIAGLVLTPRLVRMKGVTVSLTAAVCCALLVNIGLYVSHTIIMSSMLWAINGFVLSVILISVNLLILDTCPRKQLPIFIAGALVFTTLLPMGMYSWLMAEILEHFSWQMFIVFQIWSYAIALIWLVVYPPSNRIFVAEPKSNHFIYLLSLSFFSLVTYLLMRGSYYNWLDNPIYLDLVILSGVLALAIILFIMQRKQKTITQQVLSKLNTNVYMYNAFLAGFAVMSSNVLCDSFLEKALHYNALVTGETKLPAVITMLLGMAVSVWVSNHKPALSDKIVPIGVLLILISSIKLSFMPSYVCPEQLTIPLLLRGFGIGLLNVSVSIAVLMYFTREEQLEGVSCFYLFRTVGGLIGGAFFSHFIHIESAQAINQVNSNVTAFSNTVTHYQATLNNTFLINGHLPSQAMGANYMSGVVQQQVMTLTLNNSLIMFVIAICILAPILIVGKKMAAKQKEAAEH</sequence>
<accession>A0A2T3QQ13</accession>
<evidence type="ECO:0000256" key="1">
    <source>
        <dbReference type="ARBA" id="ARBA00004141"/>
    </source>
</evidence>
<dbReference type="OrthoDB" id="6247488at2"/>
<organism evidence="5 6">
    <name type="scientific">Photobacterium damselae</name>
    <dbReference type="NCBI Taxonomy" id="38293"/>
    <lineage>
        <taxon>Bacteria</taxon>
        <taxon>Pseudomonadati</taxon>
        <taxon>Pseudomonadota</taxon>
        <taxon>Gammaproteobacteria</taxon>
        <taxon>Vibrionales</taxon>
        <taxon>Vibrionaceae</taxon>
        <taxon>Photobacterium</taxon>
    </lineage>
</organism>
<evidence type="ECO:0000256" key="2">
    <source>
        <dbReference type="ARBA" id="ARBA00022692"/>
    </source>
</evidence>
<dbReference type="Gene3D" id="1.20.1250.20">
    <property type="entry name" value="MFS general substrate transporter like domains"/>
    <property type="match status" value="1"/>
</dbReference>